<dbReference type="InterPro" id="IPR052929">
    <property type="entry name" value="RNase_H-like_EbsB-rel"/>
</dbReference>
<reference evidence="2 3" key="1">
    <citation type="journal article" date="2021" name="Comput. Struct. Biotechnol. J.">
        <title>De novo genome assembly of the potent medicinal plant Rehmannia glutinosa using nanopore technology.</title>
        <authorList>
            <person name="Ma L."/>
            <person name="Dong C."/>
            <person name="Song C."/>
            <person name="Wang X."/>
            <person name="Zheng X."/>
            <person name="Niu Y."/>
            <person name="Chen S."/>
            <person name="Feng W."/>
        </authorList>
    </citation>
    <scope>NUCLEOTIDE SEQUENCE [LARGE SCALE GENOMIC DNA]</scope>
    <source>
        <strain evidence="2">DH-2019</strain>
    </source>
</reference>
<dbReference type="EMBL" id="JABTTQ020001278">
    <property type="protein sequence ID" value="KAK6132177.1"/>
    <property type="molecule type" value="Genomic_DNA"/>
</dbReference>
<dbReference type="InterPro" id="IPR012337">
    <property type="entry name" value="RNaseH-like_sf"/>
</dbReference>
<dbReference type="PANTHER" id="PTHR47074:SF11">
    <property type="entry name" value="REVERSE TRANSCRIPTASE-LIKE PROTEIN"/>
    <property type="match status" value="1"/>
</dbReference>
<dbReference type="Gene3D" id="3.30.420.10">
    <property type="entry name" value="Ribonuclease H-like superfamily/Ribonuclease H"/>
    <property type="match status" value="1"/>
</dbReference>
<dbReference type="Pfam" id="PF13456">
    <property type="entry name" value="RVT_3"/>
    <property type="match status" value="1"/>
</dbReference>
<accession>A0ABR0VDQ4</accession>
<dbReference type="InterPro" id="IPR044730">
    <property type="entry name" value="RNase_H-like_dom_plant"/>
</dbReference>
<evidence type="ECO:0000313" key="2">
    <source>
        <dbReference type="EMBL" id="KAK6132177.1"/>
    </source>
</evidence>
<protein>
    <recommendedName>
        <fullName evidence="1">RNase H type-1 domain-containing protein</fullName>
    </recommendedName>
</protein>
<dbReference type="InterPro" id="IPR002156">
    <property type="entry name" value="RNaseH_domain"/>
</dbReference>
<evidence type="ECO:0000259" key="1">
    <source>
        <dbReference type="Pfam" id="PF13456"/>
    </source>
</evidence>
<comment type="caution">
    <text evidence="2">The sequence shown here is derived from an EMBL/GenBank/DDBJ whole genome shotgun (WGS) entry which is preliminary data.</text>
</comment>
<evidence type="ECO:0000313" key="3">
    <source>
        <dbReference type="Proteomes" id="UP001318860"/>
    </source>
</evidence>
<sequence>MENSDTQSVNSPGSSRSELNTLKVRDLLIPSSHEWNVDLIKRKFCTEEASIILGIPLPRHNREDQLESAIHRVIDCDFARQCWALSNIPHSAWNHKQSDVETWLRILHHNLDYNQWRLAMIILWSMWHQRNLKNIGDRHSNPLEVIHFSCTYIQAIDTQCLNYVYQPHQTTDQEWQPPSSNSVKINFDATVSPSKSCGGLGIVARDHNGMSLGWRRRVIHGQVHPTTAEAMAAREAVFFALENGWRSIVVEGDCLAVITGISEAGDKFSVESPIYHDIRVLLGDFQSYTLRHVRRNANSVAHRIAMFCDLDCNGISLPF</sequence>
<dbReference type="CDD" id="cd06222">
    <property type="entry name" value="RNase_H_like"/>
    <property type="match status" value="1"/>
</dbReference>
<dbReference type="Proteomes" id="UP001318860">
    <property type="component" value="Unassembled WGS sequence"/>
</dbReference>
<proteinExistence type="predicted"/>
<feature type="domain" description="RNase H type-1" evidence="1">
    <location>
        <begin position="186"/>
        <end position="308"/>
    </location>
</feature>
<dbReference type="PANTHER" id="PTHR47074">
    <property type="entry name" value="BNAC02G40300D PROTEIN"/>
    <property type="match status" value="1"/>
</dbReference>
<dbReference type="SUPFAM" id="SSF53098">
    <property type="entry name" value="Ribonuclease H-like"/>
    <property type="match status" value="1"/>
</dbReference>
<gene>
    <name evidence="2" type="ORF">DH2020_034078</name>
</gene>
<organism evidence="2 3">
    <name type="scientific">Rehmannia glutinosa</name>
    <name type="common">Chinese foxglove</name>
    <dbReference type="NCBI Taxonomy" id="99300"/>
    <lineage>
        <taxon>Eukaryota</taxon>
        <taxon>Viridiplantae</taxon>
        <taxon>Streptophyta</taxon>
        <taxon>Embryophyta</taxon>
        <taxon>Tracheophyta</taxon>
        <taxon>Spermatophyta</taxon>
        <taxon>Magnoliopsida</taxon>
        <taxon>eudicotyledons</taxon>
        <taxon>Gunneridae</taxon>
        <taxon>Pentapetalae</taxon>
        <taxon>asterids</taxon>
        <taxon>lamiids</taxon>
        <taxon>Lamiales</taxon>
        <taxon>Orobanchaceae</taxon>
        <taxon>Rehmannieae</taxon>
        <taxon>Rehmannia</taxon>
    </lineage>
</organism>
<dbReference type="InterPro" id="IPR036397">
    <property type="entry name" value="RNaseH_sf"/>
</dbReference>
<name>A0ABR0VDQ4_REHGL</name>
<keyword evidence="3" id="KW-1185">Reference proteome</keyword>